<accession>A0ABN1LRB7</accession>
<organism evidence="1 2">
    <name type="scientific">Aliiglaciecola litoralis</name>
    <dbReference type="NCBI Taxonomy" id="582857"/>
    <lineage>
        <taxon>Bacteria</taxon>
        <taxon>Pseudomonadati</taxon>
        <taxon>Pseudomonadota</taxon>
        <taxon>Gammaproteobacteria</taxon>
        <taxon>Alteromonadales</taxon>
        <taxon>Alteromonadaceae</taxon>
        <taxon>Aliiglaciecola</taxon>
    </lineage>
</organism>
<sequence length="255" mass="28209">MTCLNQQFSNKNSVTTPLKRIARSAIAPAFLTVLTLSMGISSDIANANPLDHKRANSKPFGQNPNKTLADIRRATFPFIDVKNAIDAGYVSTVDLGAGCVSAESEGEPSQLGAMGIHFVNLAELGSPDFDFHTPSVLVYAPDPHVENCSYSTAELMADDNDCTKSLRLVAVEELIFADLWEASIDKPHWQQPPEFLGNQFYYIHDNPDTDWVDEAHGFPPHYELHIWLYDRNVAGLYSPWNPALSCPTHMQGHAH</sequence>
<name>A0ABN1LRB7_9ALTE</name>
<proteinExistence type="predicted"/>
<gene>
    <name evidence="1" type="ORF">GCM10009114_31590</name>
</gene>
<keyword evidence="2" id="KW-1185">Reference proteome</keyword>
<protein>
    <submittedName>
        <fullName evidence="1">Uncharacterized protein</fullName>
    </submittedName>
</protein>
<evidence type="ECO:0000313" key="1">
    <source>
        <dbReference type="EMBL" id="GAA0859159.1"/>
    </source>
</evidence>
<dbReference type="RefSeq" id="WP_343861708.1">
    <property type="nucleotide sequence ID" value="NZ_BAAAFD010000010.1"/>
</dbReference>
<dbReference type="EMBL" id="BAAAFD010000010">
    <property type="protein sequence ID" value="GAA0859159.1"/>
    <property type="molecule type" value="Genomic_DNA"/>
</dbReference>
<reference evidence="1 2" key="1">
    <citation type="journal article" date="2019" name="Int. J. Syst. Evol. Microbiol.">
        <title>The Global Catalogue of Microorganisms (GCM) 10K type strain sequencing project: providing services to taxonomists for standard genome sequencing and annotation.</title>
        <authorList>
            <consortium name="The Broad Institute Genomics Platform"/>
            <consortium name="The Broad Institute Genome Sequencing Center for Infectious Disease"/>
            <person name="Wu L."/>
            <person name="Ma J."/>
        </authorList>
    </citation>
    <scope>NUCLEOTIDE SEQUENCE [LARGE SCALE GENOMIC DNA]</scope>
    <source>
        <strain evidence="1 2">JCM 15896</strain>
    </source>
</reference>
<evidence type="ECO:0000313" key="2">
    <source>
        <dbReference type="Proteomes" id="UP001500359"/>
    </source>
</evidence>
<comment type="caution">
    <text evidence="1">The sequence shown here is derived from an EMBL/GenBank/DDBJ whole genome shotgun (WGS) entry which is preliminary data.</text>
</comment>
<dbReference type="Proteomes" id="UP001500359">
    <property type="component" value="Unassembled WGS sequence"/>
</dbReference>